<protein>
    <submittedName>
        <fullName evidence="1">Sulfotransferase family</fullName>
    </submittedName>
</protein>
<sequence>MKKLFFQSSLPRAGSTLLQNIMGQNPDFYVTPTSGVLELVYAARNNYTNSPEFKAQDSSLMKSGFTQFCHAGVLGFFDGVTDKPYVLDKSRGWGIHYGFLNSFYPEPKIICMVRDLRGIFASMEKNFRKNQHLDSGIVNHSNLTGTTTEKRIDIWAAAQPVGLALERLSQIFKDGTNTTMLFIKYEDLAKDPIPEMKKIYEYLDCTYFEHDFNNIEQITQEDDSVYGIYGDHKVRKKLEPLKVDHKEILGASACNWIKSNYKWFYDEFKYY</sequence>
<dbReference type="InterPro" id="IPR051135">
    <property type="entry name" value="Gal/GlcNAc/GalNAc_ST"/>
</dbReference>
<organism evidence="1">
    <name type="scientific">uncultured Caudovirales phage</name>
    <dbReference type="NCBI Taxonomy" id="2100421"/>
    <lineage>
        <taxon>Viruses</taxon>
        <taxon>Duplodnaviria</taxon>
        <taxon>Heunggongvirae</taxon>
        <taxon>Uroviricota</taxon>
        <taxon>Caudoviricetes</taxon>
        <taxon>Peduoviridae</taxon>
        <taxon>Maltschvirus</taxon>
        <taxon>Maltschvirus maltsch</taxon>
    </lineage>
</organism>
<dbReference type="PANTHER" id="PTHR10704">
    <property type="entry name" value="CARBOHYDRATE SULFOTRANSFERASE"/>
    <property type="match status" value="1"/>
</dbReference>
<keyword evidence="1" id="KW-0808">Transferase</keyword>
<dbReference type="InterPro" id="IPR027417">
    <property type="entry name" value="P-loop_NTPase"/>
</dbReference>
<name>A0A6J5PV14_9CAUD</name>
<dbReference type="SUPFAM" id="SSF52540">
    <property type="entry name" value="P-loop containing nucleoside triphosphate hydrolases"/>
    <property type="match status" value="1"/>
</dbReference>
<proteinExistence type="predicted"/>
<accession>A0A6J5PV14</accession>
<reference evidence="1" key="1">
    <citation type="submission" date="2020-05" db="EMBL/GenBank/DDBJ databases">
        <authorList>
            <person name="Chiriac C."/>
            <person name="Salcher M."/>
            <person name="Ghai R."/>
            <person name="Kavagutti S V."/>
        </authorList>
    </citation>
    <scope>NUCLEOTIDE SEQUENCE</scope>
</reference>
<dbReference type="PANTHER" id="PTHR10704:SF44">
    <property type="entry name" value="LD35051P-RELATED"/>
    <property type="match status" value="1"/>
</dbReference>
<dbReference type="EMBL" id="LR796916">
    <property type="protein sequence ID" value="CAB4175740.1"/>
    <property type="molecule type" value="Genomic_DNA"/>
</dbReference>
<dbReference type="GO" id="GO:0001517">
    <property type="term" value="F:N-acetylglucosamine 6-O-sulfotransferase activity"/>
    <property type="evidence" value="ECO:0007669"/>
    <property type="project" value="TreeGrafter"/>
</dbReference>
<gene>
    <name evidence="2" type="ORF">UFOVP1247_306</name>
    <name evidence="1" type="ORF">UFOVP970_346</name>
</gene>
<dbReference type="GO" id="GO:0006044">
    <property type="term" value="P:N-acetylglucosamine metabolic process"/>
    <property type="evidence" value="ECO:0007669"/>
    <property type="project" value="TreeGrafter"/>
</dbReference>
<dbReference type="GO" id="GO:0006790">
    <property type="term" value="P:sulfur compound metabolic process"/>
    <property type="evidence" value="ECO:0007669"/>
    <property type="project" value="TreeGrafter"/>
</dbReference>
<evidence type="ECO:0000313" key="2">
    <source>
        <dbReference type="EMBL" id="CAB4193935.1"/>
    </source>
</evidence>
<dbReference type="Gene3D" id="3.40.50.300">
    <property type="entry name" value="P-loop containing nucleotide triphosphate hydrolases"/>
    <property type="match status" value="1"/>
</dbReference>
<evidence type="ECO:0000313" key="1">
    <source>
        <dbReference type="EMBL" id="CAB4175740.1"/>
    </source>
</evidence>
<dbReference type="EMBL" id="LR797195">
    <property type="protein sequence ID" value="CAB4193935.1"/>
    <property type="molecule type" value="Genomic_DNA"/>
</dbReference>
<dbReference type="Pfam" id="PF13469">
    <property type="entry name" value="Sulfotransfer_3"/>
    <property type="match status" value="1"/>
</dbReference>